<dbReference type="EMBL" id="CP017077">
    <property type="protein sequence ID" value="AOR80997.1"/>
    <property type="molecule type" value="Genomic_DNA"/>
</dbReference>
<dbReference type="Pfam" id="PF00535">
    <property type="entry name" value="Glycos_transf_2"/>
    <property type="match status" value="1"/>
</dbReference>
<protein>
    <submittedName>
        <fullName evidence="6">Glycosyl transferase</fullName>
    </submittedName>
</protein>
<dbReference type="Gene3D" id="3.90.550.10">
    <property type="entry name" value="Spore Coat Polysaccharide Biosynthesis Protein SpsA, Chain A"/>
    <property type="match status" value="1"/>
</dbReference>
<dbReference type="PANTHER" id="PTHR43179">
    <property type="entry name" value="RHAMNOSYLTRANSFERASE WBBL"/>
    <property type="match status" value="1"/>
</dbReference>
<accession>A0A1D8AFV8</accession>
<dbReference type="CDD" id="cd00761">
    <property type="entry name" value="Glyco_tranf_GTA_type"/>
    <property type="match status" value="1"/>
</dbReference>
<dbReference type="AlphaFoldDB" id="A0A1D8AFV8"/>
<organism evidence="6 7">
    <name type="scientific">Novosphingobium resinovorum</name>
    <dbReference type="NCBI Taxonomy" id="158500"/>
    <lineage>
        <taxon>Bacteria</taxon>
        <taxon>Pseudomonadati</taxon>
        <taxon>Pseudomonadota</taxon>
        <taxon>Alphaproteobacteria</taxon>
        <taxon>Sphingomonadales</taxon>
        <taxon>Sphingomonadaceae</taxon>
        <taxon>Novosphingobium</taxon>
    </lineage>
</organism>
<dbReference type="OrthoDB" id="6653642at2"/>
<evidence type="ECO:0000256" key="1">
    <source>
        <dbReference type="ARBA" id="ARBA00006739"/>
    </source>
</evidence>
<proteinExistence type="inferred from homology"/>
<name>A0A1D8AFV8_9SPHN</name>
<dbReference type="PANTHER" id="PTHR43179:SF12">
    <property type="entry name" value="GALACTOFURANOSYLTRANSFERASE GLFT2"/>
    <property type="match status" value="1"/>
</dbReference>
<dbReference type="Proteomes" id="UP000094626">
    <property type="component" value="Plasmid pSA2"/>
</dbReference>
<dbReference type="InterPro" id="IPR027791">
    <property type="entry name" value="Galactosyl_T_C"/>
</dbReference>
<comment type="similarity">
    <text evidence="1">Belongs to the glycosyltransferase 2 family.</text>
</comment>
<evidence type="ECO:0000313" key="7">
    <source>
        <dbReference type="Proteomes" id="UP000094626"/>
    </source>
</evidence>
<evidence type="ECO:0000259" key="4">
    <source>
        <dbReference type="Pfam" id="PF00535"/>
    </source>
</evidence>
<dbReference type="Pfam" id="PF02709">
    <property type="entry name" value="Glyco_transf_7C"/>
    <property type="match status" value="1"/>
</dbReference>
<evidence type="ECO:0000256" key="2">
    <source>
        <dbReference type="ARBA" id="ARBA00022676"/>
    </source>
</evidence>
<keyword evidence="3 6" id="KW-0808">Transferase</keyword>
<keyword evidence="7" id="KW-1185">Reference proteome</keyword>
<dbReference type="KEGG" id="nre:BES08_28110"/>
<evidence type="ECO:0000313" key="6">
    <source>
        <dbReference type="EMBL" id="AOR80997.1"/>
    </source>
</evidence>
<geneLocation type="plasmid" evidence="6 7">
    <name>pSA2</name>
</geneLocation>
<evidence type="ECO:0000256" key="3">
    <source>
        <dbReference type="ARBA" id="ARBA00022679"/>
    </source>
</evidence>
<keyword evidence="6" id="KW-0614">Plasmid</keyword>
<dbReference type="GO" id="GO:0016757">
    <property type="term" value="F:glycosyltransferase activity"/>
    <property type="evidence" value="ECO:0007669"/>
    <property type="project" value="UniProtKB-KW"/>
</dbReference>
<gene>
    <name evidence="6" type="ORF">BES08_28110</name>
</gene>
<dbReference type="InterPro" id="IPR001173">
    <property type="entry name" value="Glyco_trans_2-like"/>
</dbReference>
<reference evidence="7" key="1">
    <citation type="journal article" date="2017" name="J. Biotechnol.">
        <title>Complete genome sequence of Novosphingobium resinovorum SA1, a versatile xenobiotic-degrading bacterium capable of utilizing sulfanilic acid.</title>
        <authorList>
            <person name="Hegedus B."/>
            <person name="Kos P.B."/>
            <person name="Balint B."/>
            <person name="Maroti G."/>
            <person name="Gan H.M."/>
            <person name="Perei K."/>
            <person name="Rakhely G."/>
        </authorList>
    </citation>
    <scope>NUCLEOTIDE SEQUENCE [LARGE SCALE GENOMIC DNA]</scope>
    <source>
        <strain evidence="7">SA1</strain>
    </source>
</reference>
<feature type="domain" description="Glycosyltransferase 2-like" evidence="4">
    <location>
        <begin position="4"/>
        <end position="128"/>
    </location>
</feature>
<sequence>MSTSVLTIVRNRAGHLAQLVEGLRRSDTAPRELIVVDMGSTVPVSVEETPFPCRIERLDCEGLPLAAARNAAARAAKGDTLLFLDVDCIPMRGLIAAMKDVLDSEDGLVCAQVRYLGQDDARSDWGEADLLARSSGHPERRFPASGLRRVENAGLFWSLVFGIRRERYAGLGGFDEAFTGYGAEDTDFGFRAKAAHVPLLFMGGPGAFHQHHDVFEPPLRHFNDILRNARTFHDKWGTWPMEGWLSAFAQSGLVEWDDRSLIKLRDPTRKEIADALVD</sequence>
<keyword evidence="2" id="KW-0328">Glycosyltransferase</keyword>
<feature type="domain" description="Galactosyltransferase C-terminal" evidence="5">
    <location>
        <begin position="156"/>
        <end position="197"/>
    </location>
</feature>
<dbReference type="SUPFAM" id="SSF53448">
    <property type="entry name" value="Nucleotide-diphospho-sugar transferases"/>
    <property type="match status" value="1"/>
</dbReference>
<dbReference type="InterPro" id="IPR029044">
    <property type="entry name" value="Nucleotide-diphossugar_trans"/>
</dbReference>
<evidence type="ECO:0000259" key="5">
    <source>
        <dbReference type="Pfam" id="PF02709"/>
    </source>
</evidence>